<gene>
    <name evidence="4" type="ORF">HGP31_29380</name>
    <name evidence="3" type="ORF">PSUM_18720</name>
</gene>
<evidence type="ECO:0000256" key="2">
    <source>
        <dbReference type="SAM" id="Phobius"/>
    </source>
</evidence>
<keyword evidence="2" id="KW-0812">Transmembrane</keyword>
<dbReference type="GeneID" id="72197754"/>
<accession>A0AAE7DH35</accession>
<evidence type="ECO:0000313" key="3">
    <source>
        <dbReference type="EMBL" id="OXR31657.1"/>
    </source>
</evidence>
<evidence type="ECO:0000256" key="1">
    <source>
        <dbReference type="ARBA" id="ARBA00010894"/>
    </source>
</evidence>
<dbReference type="Proteomes" id="UP000215455">
    <property type="component" value="Unassembled WGS sequence"/>
</dbReference>
<dbReference type="PANTHER" id="PTHR33219">
    <property type="entry name" value="YLMG HOMOLOG PROTEIN 2, CHLOROPLASTIC"/>
    <property type="match status" value="1"/>
</dbReference>
<reference evidence="3 5" key="1">
    <citation type="submission" date="2017-06" db="EMBL/GenBank/DDBJ databases">
        <authorList>
            <person name="Furmanczyk E.M."/>
        </authorList>
    </citation>
    <scope>NUCLEOTIDE SEQUENCE [LARGE SCALE GENOMIC DNA]</scope>
    <source>
        <strain evidence="3 5">DSM 16611</strain>
    </source>
</reference>
<dbReference type="PANTHER" id="PTHR33219:SF14">
    <property type="entry name" value="PROTEIN COFACTOR ASSEMBLY OF COMPLEX C SUBUNIT B CCB3, CHLOROPLASTIC-RELATED"/>
    <property type="match status" value="1"/>
</dbReference>
<keyword evidence="2" id="KW-1133">Transmembrane helix</keyword>
<dbReference type="EMBL" id="CP051487">
    <property type="protein sequence ID" value="QJC82211.1"/>
    <property type="molecule type" value="Genomic_DNA"/>
</dbReference>
<comment type="similarity">
    <text evidence="1">Belongs to the YggT family.</text>
</comment>
<feature type="transmembrane region" description="Helical" evidence="2">
    <location>
        <begin position="164"/>
        <end position="186"/>
    </location>
</feature>
<dbReference type="RefSeq" id="WP_020797373.1">
    <property type="nucleotide sequence ID" value="NZ_CP044409.1"/>
</dbReference>
<organism evidence="4 6">
    <name type="scientific">Pseudomonas umsongensis</name>
    <dbReference type="NCBI Taxonomy" id="198618"/>
    <lineage>
        <taxon>Bacteria</taxon>
        <taxon>Pseudomonadati</taxon>
        <taxon>Pseudomonadota</taxon>
        <taxon>Gammaproteobacteria</taxon>
        <taxon>Pseudomonadales</taxon>
        <taxon>Pseudomonadaceae</taxon>
        <taxon>Pseudomonas</taxon>
    </lineage>
</organism>
<evidence type="ECO:0000313" key="5">
    <source>
        <dbReference type="Proteomes" id="UP000215455"/>
    </source>
</evidence>
<evidence type="ECO:0000313" key="4">
    <source>
        <dbReference type="EMBL" id="QJC82211.1"/>
    </source>
</evidence>
<dbReference type="AlphaFoldDB" id="A0AAE7DH35"/>
<reference evidence="4 6" key="2">
    <citation type="submission" date="2020-04" db="EMBL/GenBank/DDBJ databases">
        <authorList>
            <person name="Yao Y."/>
            <person name="He Z."/>
        </authorList>
    </citation>
    <scope>NUCLEOTIDE SEQUENCE [LARGE SCALE GENOMIC DNA]</scope>
    <source>
        <strain evidence="4 6">CY-1</strain>
    </source>
</reference>
<keyword evidence="5" id="KW-1185">Reference proteome</keyword>
<name>A0AAE7DH35_9PSED</name>
<feature type="transmembrane region" description="Helical" evidence="2">
    <location>
        <begin position="94"/>
        <end position="127"/>
    </location>
</feature>
<dbReference type="Proteomes" id="UP000501367">
    <property type="component" value="Chromosome"/>
</dbReference>
<proteinExistence type="inferred from homology"/>
<feature type="transmembrane region" description="Helical" evidence="2">
    <location>
        <begin position="67"/>
        <end position="87"/>
    </location>
</feature>
<dbReference type="KEGG" id="pum:HGP31_29380"/>
<dbReference type="EMBL" id="NIWU01000003">
    <property type="protein sequence ID" value="OXR31657.1"/>
    <property type="molecule type" value="Genomic_DNA"/>
</dbReference>
<evidence type="ECO:0000313" key="6">
    <source>
        <dbReference type="Proteomes" id="UP000501367"/>
    </source>
</evidence>
<dbReference type="InterPro" id="IPR003425">
    <property type="entry name" value="CCB3/YggT"/>
</dbReference>
<protein>
    <submittedName>
        <fullName evidence="4">YggT family protein</fullName>
    </submittedName>
</protein>
<keyword evidence="2" id="KW-0472">Membrane</keyword>
<dbReference type="GO" id="GO:0016020">
    <property type="term" value="C:membrane"/>
    <property type="evidence" value="ECO:0007669"/>
    <property type="project" value="InterPro"/>
</dbReference>
<dbReference type="Pfam" id="PF02325">
    <property type="entry name" value="CCB3_YggT"/>
    <property type="match status" value="2"/>
</dbReference>
<sequence length="195" mass="21721">MLGLNDAAIFVIQTLGSLYLLIVLLRFILQLVRANFYNPLCQFAVKATQPLLKPLRRVIPSMFGLDMSSLVLALIVQMVLFAVILLLSGYSVDVLFLAPWALIGIFALFLKILFWAMIISVILSWVAPGSHNPGAELVQQITEPVLAPFRRIIPNLGGLDISPIFAFIALQLLQSWLIPRLAYYALMPKELFGLI</sequence>
<feature type="transmembrane region" description="Helical" evidence="2">
    <location>
        <begin position="7"/>
        <end position="29"/>
    </location>
</feature>